<dbReference type="KEGG" id="atr:18442737"/>
<dbReference type="OMA" id="CEYKKQT"/>
<reference evidence="5" key="1">
    <citation type="journal article" date="2013" name="Science">
        <title>The Amborella genome and the evolution of flowering plants.</title>
        <authorList>
            <consortium name="Amborella Genome Project"/>
        </authorList>
    </citation>
    <scope>NUCLEOTIDE SEQUENCE [LARGE SCALE GENOMIC DNA]</scope>
</reference>
<dbReference type="GO" id="GO:0000387">
    <property type="term" value="P:spliceosomal snRNP assembly"/>
    <property type="evidence" value="ECO:0000318"/>
    <property type="project" value="GO_Central"/>
</dbReference>
<accession>U5CMV7</accession>
<proteinExistence type="predicted"/>
<dbReference type="InterPro" id="IPR056398">
    <property type="entry name" value="Tudor_Coilin"/>
</dbReference>
<dbReference type="EMBL" id="KI392534">
    <property type="protein sequence ID" value="ERN14481.1"/>
    <property type="molecule type" value="Genomic_DNA"/>
</dbReference>
<sequence>MEGAVRIRVLFEGHRLLSKSQKAEGLKRCWLLLTPNLTTIAHLSHHLIHTFNLQNTCPHRLLLSMDGFVLPSFESSAILKDKDIIRVSRTLETSTKEIGMGCDKDLVKGSEIMQKLPVSAVKLPAMEEFEKETRGYQSESEDPPEDTMRPKKSSSKDGTSLKKRKRADKLQNSKKKKRRSSTLVQNKIDCSQENEGLLRNNFLKNGSDSLCEHRPKINVLKGVTRDSSNLAEATPIDSDKSSGVKVNKRKTKQQLSPVEDGEIQPCDSVVCKSSERLDQSEGSPKYVNTLSSVPGTKKLPSRSARRKKAKRQWLRELAKNNSKVELQSHSPEKAIQIEFSKPRESGQVEDEDEDEIVPVVVKPGHVRFKPAGKVTADPEDRQVQETMGVLQWNGITSKKKGQKWGKENGQAHKEKVWDNLNDWQDSGEREMNVEGEPTQELVDFEKLEPITRFPQEGDVIAYRLVELSSSWCPELSPFRVGKFSCVPSSGKVKLLPLLEHPIVLGENKTEEDDGFPSYSSSNYNEDGSLEIEFTSLVDVRLLNHQRSDQLQKPKDQILSGATDKDAVNNKAAVSVTNSGHRVEDFPSPVHENGEQTKVWDEITQALKEKKAQLLHRENGVPKETTQRNAWSYKALRSSALGPTISFLRAQNHLTC</sequence>
<dbReference type="GO" id="GO:0015030">
    <property type="term" value="C:Cajal body"/>
    <property type="evidence" value="ECO:0000318"/>
    <property type="project" value="GO_Central"/>
</dbReference>
<evidence type="ECO:0000259" key="3">
    <source>
        <dbReference type="Pfam" id="PF23086"/>
    </source>
</evidence>
<organism evidence="4 5">
    <name type="scientific">Amborella trichopoda</name>
    <dbReference type="NCBI Taxonomy" id="13333"/>
    <lineage>
        <taxon>Eukaryota</taxon>
        <taxon>Viridiplantae</taxon>
        <taxon>Streptophyta</taxon>
        <taxon>Embryophyta</taxon>
        <taxon>Tracheophyta</taxon>
        <taxon>Spermatophyta</taxon>
        <taxon>Magnoliopsida</taxon>
        <taxon>Amborellales</taxon>
        <taxon>Amborellaceae</taxon>
        <taxon>Amborella</taxon>
    </lineage>
</organism>
<dbReference type="PANTHER" id="PTHR15197">
    <property type="entry name" value="COILIN P80"/>
    <property type="match status" value="1"/>
</dbReference>
<evidence type="ECO:0000313" key="4">
    <source>
        <dbReference type="EMBL" id="ERN14481.1"/>
    </source>
</evidence>
<dbReference type="PANTHER" id="PTHR15197:SF0">
    <property type="entry name" value="COILIN"/>
    <property type="match status" value="1"/>
</dbReference>
<keyword evidence="5" id="KW-1185">Reference proteome</keyword>
<dbReference type="GO" id="GO:0030619">
    <property type="term" value="F:U1 snRNA binding"/>
    <property type="evidence" value="ECO:0000318"/>
    <property type="project" value="GO_Central"/>
</dbReference>
<feature type="region of interest" description="Disordered" evidence="1">
    <location>
        <begin position="231"/>
        <end position="261"/>
    </location>
</feature>
<dbReference type="GO" id="GO:0030620">
    <property type="term" value="F:U2 snRNA binding"/>
    <property type="evidence" value="ECO:0000318"/>
    <property type="project" value="GO_Central"/>
</dbReference>
<dbReference type="Proteomes" id="UP000017836">
    <property type="component" value="Unassembled WGS sequence"/>
</dbReference>
<gene>
    <name evidence="4" type="ORF">AMTR_s00174p00042990</name>
</gene>
<dbReference type="HOGENOM" id="CLU_018167_1_0_1"/>
<feature type="compositionally biased region" description="Basic residues" evidence="1">
    <location>
        <begin position="299"/>
        <end position="309"/>
    </location>
</feature>
<dbReference type="eggNOG" id="ENOG502QVBB">
    <property type="taxonomic scope" value="Eukaryota"/>
</dbReference>
<feature type="domain" description="Coilin N-terminal" evidence="2">
    <location>
        <begin position="5"/>
        <end position="177"/>
    </location>
</feature>
<feature type="compositionally biased region" description="Polar residues" evidence="1">
    <location>
        <begin position="280"/>
        <end position="294"/>
    </location>
</feature>
<dbReference type="InterPro" id="IPR024822">
    <property type="entry name" value="Coilin"/>
</dbReference>
<dbReference type="Gramene" id="ERN14481">
    <property type="protein sequence ID" value="ERN14481"/>
    <property type="gene ID" value="AMTR_s00174p00042990"/>
</dbReference>
<dbReference type="STRING" id="13333.U5CMV7"/>
<name>U5CMV7_AMBTC</name>
<protein>
    <submittedName>
        <fullName evidence="4">Uncharacterized protein</fullName>
    </submittedName>
</protein>
<dbReference type="Pfam" id="PF15862">
    <property type="entry name" value="Coilin_N"/>
    <property type="match status" value="1"/>
</dbReference>
<feature type="region of interest" description="Disordered" evidence="1">
    <location>
        <begin position="130"/>
        <end position="187"/>
    </location>
</feature>
<evidence type="ECO:0000259" key="2">
    <source>
        <dbReference type="Pfam" id="PF15862"/>
    </source>
</evidence>
<feature type="region of interest" description="Disordered" evidence="1">
    <location>
        <begin position="274"/>
        <end position="309"/>
    </location>
</feature>
<dbReference type="InterPro" id="IPR031722">
    <property type="entry name" value="Coilin_N"/>
</dbReference>
<feature type="compositionally biased region" description="Basic residues" evidence="1">
    <location>
        <begin position="161"/>
        <end position="180"/>
    </location>
</feature>
<feature type="domain" description="Coilin tudor" evidence="3">
    <location>
        <begin position="442"/>
        <end position="544"/>
    </location>
</feature>
<dbReference type="OrthoDB" id="74813at2759"/>
<evidence type="ECO:0000256" key="1">
    <source>
        <dbReference type="SAM" id="MobiDB-lite"/>
    </source>
</evidence>
<dbReference type="Pfam" id="PF23086">
    <property type="entry name" value="Tudor_Coilin"/>
    <property type="match status" value="1"/>
</dbReference>
<evidence type="ECO:0000313" key="5">
    <source>
        <dbReference type="Proteomes" id="UP000017836"/>
    </source>
</evidence>
<dbReference type="AlphaFoldDB" id="U5CMV7"/>